<keyword evidence="11" id="KW-1185">Reference proteome</keyword>
<evidence type="ECO:0000256" key="2">
    <source>
        <dbReference type="ARBA" id="ARBA00012251"/>
    </source>
</evidence>
<evidence type="ECO:0000313" key="11">
    <source>
        <dbReference type="Proteomes" id="UP000772434"/>
    </source>
</evidence>
<dbReference type="GO" id="GO:0008270">
    <property type="term" value="F:zinc ion binding"/>
    <property type="evidence" value="ECO:0007669"/>
    <property type="project" value="UniProtKB-KW"/>
</dbReference>
<dbReference type="InterPro" id="IPR044066">
    <property type="entry name" value="TRIAD_supradom"/>
</dbReference>
<dbReference type="Pfam" id="PF01485">
    <property type="entry name" value="IBR"/>
    <property type="match status" value="2"/>
</dbReference>
<evidence type="ECO:0000256" key="5">
    <source>
        <dbReference type="ARBA" id="ARBA00022737"/>
    </source>
</evidence>
<evidence type="ECO:0000256" key="6">
    <source>
        <dbReference type="ARBA" id="ARBA00022771"/>
    </source>
</evidence>
<gene>
    <name evidence="10" type="ORF">BDP27DRAFT_1244593</name>
</gene>
<dbReference type="GO" id="GO:0061630">
    <property type="term" value="F:ubiquitin protein ligase activity"/>
    <property type="evidence" value="ECO:0007669"/>
    <property type="project" value="UniProtKB-EC"/>
</dbReference>
<keyword evidence="8" id="KW-0862">Zinc</keyword>
<evidence type="ECO:0000256" key="7">
    <source>
        <dbReference type="ARBA" id="ARBA00022786"/>
    </source>
</evidence>
<evidence type="ECO:0000313" key="10">
    <source>
        <dbReference type="EMBL" id="KAF9040491.1"/>
    </source>
</evidence>
<dbReference type="PANTHER" id="PTHR11685">
    <property type="entry name" value="RBR FAMILY RING FINGER AND IBR DOMAIN-CONTAINING"/>
    <property type="match status" value="1"/>
</dbReference>
<keyword evidence="3" id="KW-0808">Transferase</keyword>
<dbReference type="InterPro" id="IPR031127">
    <property type="entry name" value="E3_UB_ligase_RBR"/>
</dbReference>
<evidence type="ECO:0000256" key="3">
    <source>
        <dbReference type="ARBA" id="ARBA00022679"/>
    </source>
</evidence>
<comment type="caution">
    <text evidence="10">The sequence shown here is derived from an EMBL/GenBank/DDBJ whole genome shotgun (WGS) entry which is preliminary data.</text>
</comment>
<keyword evidence="6" id="KW-0863">Zinc-finger</keyword>
<feature type="domain" description="RING-type" evidence="9">
    <location>
        <begin position="1"/>
        <end position="198"/>
    </location>
</feature>
<keyword evidence="4" id="KW-0479">Metal-binding</keyword>
<dbReference type="SUPFAM" id="SSF57850">
    <property type="entry name" value="RING/U-box"/>
    <property type="match status" value="2"/>
</dbReference>
<dbReference type="AlphaFoldDB" id="A0A9P5TVG3"/>
<dbReference type="PROSITE" id="PS51873">
    <property type="entry name" value="TRIAD"/>
    <property type="match status" value="1"/>
</dbReference>
<keyword evidence="7" id="KW-0833">Ubl conjugation pathway</keyword>
<dbReference type="GO" id="GO:0016567">
    <property type="term" value="P:protein ubiquitination"/>
    <property type="evidence" value="ECO:0007669"/>
    <property type="project" value="InterPro"/>
</dbReference>
<keyword evidence="5" id="KW-0677">Repeat</keyword>
<name>A0A9P5TVG3_9AGAR</name>
<dbReference type="CDD" id="cd22584">
    <property type="entry name" value="Rcat_RBR_unk"/>
    <property type="match status" value="1"/>
</dbReference>
<protein>
    <recommendedName>
        <fullName evidence="2">RBR-type E3 ubiquitin transferase</fullName>
        <ecNumber evidence="2">2.3.2.31</ecNumber>
    </recommendedName>
</protein>
<comment type="catalytic activity">
    <reaction evidence="1">
        <text>[E2 ubiquitin-conjugating enzyme]-S-ubiquitinyl-L-cysteine + [acceptor protein]-L-lysine = [E2 ubiquitin-conjugating enzyme]-L-cysteine + [acceptor protein]-N(6)-ubiquitinyl-L-lysine.</text>
        <dbReference type="EC" id="2.3.2.31"/>
    </reaction>
</comment>
<proteinExistence type="predicted"/>
<sequence>MEPETANTPFFTVQTCEHHYCHACLQQYIQTCLDNKSMFPPKCCGKIISLASTEEKGRSLMQALDELNPSLSARLRARATELDVPPKDHLYCPNPRCSAFLGGSAVSQFHKCPSCSERVCVLCKERHLGTVRCPAQLSLEKEMMDIKFRDLAHQKSWKTCPGCGAVVERVIGCRHILCHCRSEFCYDCGFKWEECICR</sequence>
<accession>A0A9P5TVG3</accession>
<dbReference type="OrthoDB" id="9977870at2759"/>
<organism evidence="10 11">
    <name type="scientific">Rhodocollybia butyracea</name>
    <dbReference type="NCBI Taxonomy" id="206335"/>
    <lineage>
        <taxon>Eukaryota</taxon>
        <taxon>Fungi</taxon>
        <taxon>Dikarya</taxon>
        <taxon>Basidiomycota</taxon>
        <taxon>Agaricomycotina</taxon>
        <taxon>Agaricomycetes</taxon>
        <taxon>Agaricomycetidae</taxon>
        <taxon>Agaricales</taxon>
        <taxon>Marasmiineae</taxon>
        <taxon>Omphalotaceae</taxon>
        <taxon>Rhodocollybia</taxon>
    </lineage>
</organism>
<dbReference type="SMART" id="SM00647">
    <property type="entry name" value="IBR"/>
    <property type="match status" value="2"/>
</dbReference>
<dbReference type="Gene3D" id="1.20.120.1750">
    <property type="match status" value="1"/>
</dbReference>
<reference evidence="10" key="1">
    <citation type="submission" date="2020-11" db="EMBL/GenBank/DDBJ databases">
        <authorList>
            <consortium name="DOE Joint Genome Institute"/>
            <person name="Ahrendt S."/>
            <person name="Riley R."/>
            <person name="Andreopoulos W."/>
            <person name="Labutti K."/>
            <person name="Pangilinan J."/>
            <person name="Ruiz-Duenas F.J."/>
            <person name="Barrasa J.M."/>
            <person name="Sanchez-Garcia M."/>
            <person name="Camarero S."/>
            <person name="Miyauchi S."/>
            <person name="Serrano A."/>
            <person name="Linde D."/>
            <person name="Babiker R."/>
            <person name="Drula E."/>
            <person name="Ayuso-Fernandez I."/>
            <person name="Pacheco R."/>
            <person name="Padilla G."/>
            <person name="Ferreira P."/>
            <person name="Barriuso J."/>
            <person name="Kellner H."/>
            <person name="Castanera R."/>
            <person name="Alfaro M."/>
            <person name="Ramirez L."/>
            <person name="Pisabarro A.G."/>
            <person name="Kuo A."/>
            <person name="Tritt A."/>
            <person name="Lipzen A."/>
            <person name="He G."/>
            <person name="Yan M."/>
            <person name="Ng V."/>
            <person name="Cullen D."/>
            <person name="Martin F."/>
            <person name="Rosso M.-N."/>
            <person name="Henrissat B."/>
            <person name="Hibbett D."/>
            <person name="Martinez A.T."/>
            <person name="Grigoriev I.V."/>
        </authorList>
    </citation>
    <scope>NUCLEOTIDE SEQUENCE</scope>
    <source>
        <strain evidence="10">AH 40177</strain>
    </source>
</reference>
<dbReference type="Proteomes" id="UP000772434">
    <property type="component" value="Unassembled WGS sequence"/>
</dbReference>
<evidence type="ECO:0000256" key="1">
    <source>
        <dbReference type="ARBA" id="ARBA00001798"/>
    </source>
</evidence>
<dbReference type="EMBL" id="JADNRY010000558">
    <property type="protein sequence ID" value="KAF9040491.1"/>
    <property type="molecule type" value="Genomic_DNA"/>
</dbReference>
<evidence type="ECO:0000259" key="9">
    <source>
        <dbReference type="PROSITE" id="PS51873"/>
    </source>
</evidence>
<dbReference type="EC" id="2.3.2.31" evidence="2"/>
<dbReference type="InterPro" id="IPR002867">
    <property type="entry name" value="IBR_dom"/>
</dbReference>
<evidence type="ECO:0000256" key="8">
    <source>
        <dbReference type="ARBA" id="ARBA00022833"/>
    </source>
</evidence>
<evidence type="ECO:0000256" key="4">
    <source>
        <dbReference type="ARBA" id="ARBA00022723"/>
    </source>
</evidence>